<dbReference type="Gene3D" id="3.90.180.10">
    <property type="entry name" value="Medium-chain alcohol dehydrogenases, catalytic domain"/>
    <property type="match status" value="1"/>
</dbReference>
<dbReference type="EMBL" id="QEWW01000001">
    <property type="protein sequence ID" value="PWD87911.1"/>
    <property type="molecule type" value="Genomic_DNA"/>
</dbReference>
<dbReference type="PANTHER" id="PTHR43677:SF1">
    <property type="entry name" value="ACRYLYL-COA REDUCTASE ACUI-RELATED"/>
    <property type="match status" value="1"/>
</dbReference>
<comment type="caution">
    <text evidence="2">The sequence shown here is derived from an EMBL/GenBank/DDBJ whole genome shotgun (WGS) entry which is preliminary data.</text>
</comment>
<dbReference type="InterPro" id="IPR013149">
    <property type="entry name" value="ADH-like_C"/>
</dbReference>
<dbReference type="PANTHER" id="PTHR43677">
    <property type="entry name" value="SHORT-CHAIN DEHYDROGENASE/REDUCTASE"/>
    <property type="match status" value="1"/>
</dbReference>
<dbReference type="InterPro" id="IPR051397">
    <property type="entry name" value="Zn-ADH-like_protein"/>
</dbReference>
<dbReference type="AlphaFoldDB" id="A0A2U2AT64"/>
<reference evidence="3" key="1">
    <citation type="submission" date="2018-05" db="EMBL/GenBank/DDBJ databases">
        <title>Ignatzschineria dubaiensis sp. nov., isolated from necrotic foot tissues of dromedaries (Camelus dromedarius) and associated maggots in Dubai, United Arab Emirates.</title>
        <authorList>
            <person name="Tsang C.C."/>
            <person name="Tang J.Y.M."/>
            <person name="Fong J.Y.H."/>
            <person name="Kinne J."/>
            <person name="Lee H.H."/>
            <person name="Joseph M."/>
            <person name="Jose S."/>
            <person name="Schuster R.K."/>
            <person name="Tang Y."/>
            <person name="Sivakumar S."/>
            <person name="Chen J.H.K."/>
            <person name="Teng J.L.L."/>
            <person name="Lau S.K.P."/>
            <person name="Wernery U."/>
            <person name="Woo P.C.Y."/>
        </authorList>
    </citation>
    <scope>NUCLEOTIDE SEQUENCE [LARGE SCALE GENOMIC DNA]</scope>
    <source>
        <strain evidence="3">UAE-HKU57</strain>
    </source>
</reference>
<dbReference type="GO" id="GO:0043957">
    <property type="term" value="F:acryloyl-CoA reductase (NADPH) activity"/>
    <property type="evidence" value="ECO:0007669"/>
    <property type="project" value="TreeGrafter"/>
</dbReference>
<evidence type="ECO:0000313" key="2">
    <source>
        <dbReference type="EMBL" id="PWD87911.1"/>
    </source>
</evidence>
<dbReference type="Pfam" id="PF00107">
    <property type="entry name" value="ADH_zinc_N"/>
    <property type="match status" value="1"/>
</dbReference>
<dbReference type="NCBIfam" id="TIGR02823">
    <property type="entry name" value="oxido_YhdH"/>
    <property type="match status" value="1"/>
</dbReference>
<dbReference type="InterPro" id="IPR011032">
    <property type="entry name" value="GroES-like_sf"/>
</dbReference>
<protein>
    <recommendedName>
        <fullName evidence="1">Enoyl reductase (ER) domain-containing protein</fullName>
    </recommendedName>
</protein>
<feature type="domain" description="Enoyl reductase (ER)" evidence="1">
    <location>
        <begin position="15"/>
        <end position="324"/>
    </location>
</feature>
<evidence type="ECO:0000259" key="1">
    <source>
        <dbReference type="SMART" id="SM00829"/>
    </source>
</evidence>
<accession>A0A2U2AT64</accession>
<name>A0A2U2AT64_9GAMM</name>
<dbReference type="SUPFAM" id="SSF51735">
    <property type="entry name" value="NAD(P)-binding Rossmann-fold domains"/>
    <property type="match status" value="1"/>
</dbReference>
<dbReference type="InterPro" id="IPR013154">
    <property type="entry name" value="ADH-like_N"/>
</dbReference>
<evidence type="ECO:0000313" key="3">
    <source>
        <dbReference type="Proteomes" id="UP000245059"/>
    </source>
</evidence>
<dbReference type="Gene3D" id="3.40.50.720">
    <property type="entry name" value="NAD(P)-binding Rossmann-like Domain"/>
    <property type="match status" value="1"/>
</dbReference>
<dbReference type="InterPro" id="IPR014188">
    <property type="entry name" value="Acrylyl-CoA_reductase_AcuI"/>
</dbReference>
<dbReference type="RefSeq" id="WP_109217769.1">
    <property type="nucleotide sequence ID" value="NZ_QEWW01000001.1"/>
</dbReference>
<dbReference type="SUPFAM" id="SSF50129">
    <property type="entry name" value="GroES-like"/>
    <property type="match status" value="1"/>
</dbReference>
<dbReference type="InterPro" id="IPR020843">
    <property type="entry name" value="ER"/>
</dbReference>
<dbReference type="Proteomes" id="UP000245059">
    <property type="component" value="Unassembled WGS sequence"/>
</dbReference>
<sequence length="327" mass="35450">MFKALYLQDTPQFSCSLSSISLDELYREEGDTLVEVEYSTLNYKDALAITNQGKIARRFPMIPGIDLAGRVLESRSDAVKEGDRVFINGLGLGENHYGGLSERAYLRGESLLHLPENYSTFDVMAFGTAGYTAALSVARLLELGLMPEKGEILVSGATGGVGMVAIMLLSKLGFEVVALTSKIDQPQFFTQIGAQRVEDARPYYEAGRILQKGQYQGAIDVLGSQPLVNICAQIQYGGAVAACGLARGMDLPGSVAPFILRGVTLAGIDSVMAPRSARMRAWKLLSDNISGEEIRSQVEEISLTEAIPVAKKMIDGQIRGRYVVKIR</sequence>
<dbReference type="CDD" id="cd08288">
    <property type="entry name" value="MDR_yhdh"/>
    <property type="match status" value="1"/>
</dbReference>
<proteinExistence type="predicted"/>
<dbReference type="Pfam" id="PF08240">
    <property type="entry name" value="ADH_N"/>
    <property type="match status" value="1"/>
</dbReference>
<organism evidence="2 3">
    <name type="scientific">Ignatzschineria cameli</name>
    <dbReference type="NCBI Taxonomy" id="2182793"/>
    <lineage>
        <taxon>Bacteria</taxon>
        <taxon>Pseudomonadati</taxon>
        <taxon>Pseudomonadota</taxon>
        <taxon>Gammaproteobacteria</taxon>
        <taxon>Cardiobacteriales</taxon>
        <taxon>Ignatzschineriaceae</taxon>
        <taxon>Ignatzschineria</taxon>
    </lineage>
</organism>
<gene>
    <name evidence="2" type="ORF">DC077_01115</name>
</gene>
<dbReference type="InterPro" id="IPR036291">
    <property type="entry name" value="NAD(P)-bd_dom_sf"/>
</dbReference>
<dbReference type="SMART" id="SM00829">
    <property type="entry name" value="PKS_ER"/>
    <property type="match status" value="1"/>
</dbReference>